<evidence type="ECO:0000256" key="10">
    <source>
        <dbReference type="ARBA" id="ARBA00023136"/>
    </source>
</evidence>
<comment type="similarity">
    <text evidence="11">Belongs to the ABC transporter superfamily. Macrolide exporter (TC 3.A.1.122) family.</text>
</comment>
<keyword evidence="7" id="KW-0067">ATP-binding</keyword>
<dbReference type="InterPro" id="IPR017871">
    <property type="entry name" value="ABC_transporter-like_CS"/>
</dbReference>
<keyword evidence="8" id="KW-0029">Amino-acid transport</keyword>
<keyword evidence="4" id="KW-0997">Cell inner membrane</keyword>
<keyword evidence="6" id="KW-0547">Nucleotide-binding</keyword>
<evidence type="ECO:0000256" key="1">
    <source>
        <dbReference type="ARBA" id="ARBA00004429"/>
    </source>
</evidence>
<keyword evidence="9 12" id="KW-1133">Transmembrane helix</keyword>
<dbReference type="RefSeq" id="WP_054646398.1">
    <property type="nucleotide sequence ID" value="NZ_FUXS01000001.1"/>
</dbReference>
<dbReference type="GO" id="GO:0006865">
    <property type="term" value="P:amino acid transport"/>
    <property type="evidence" value="ECO:0007669"/>
    <property type="project" value="UniProtKB-KW"/>
</dbReference>
<evidence type="ECO:0000256" key="4">
    <source>
        <dbReference type="ARBA" id="ARBA00022519"/>
    </source>
</evidence>
<evidence type="ECO:0000256" key="11">
    <source>
        <dbReference type="ARBA" id="ARBA00038388"/>
    </source>
</evidence>
<dbReference type="PANTHER" id="PTHR42798:SF6">
    <property type="entry name" value="CELL DIVISION ATP-BINDING PROTEIN FTSE"/>
    <property type="match status" value="1"/>
</dbReference>
<evidence type="ECO:0000256" key="12">
    <source>
        <dbReference type="SAM" id="Phobius"/>
    </source>
</evidence>
<dbReference type="InterPro" id="IPR025857">
    <property type="entry name" value="MacB_PCD"/>
</dbReference>
<dbReference type="STRING" id="53444.AYR59_07140"/>
<dbReference type="PATRIC" id="fig|1122148.6.peg.746"/>
<evidence type="ECO:0000256" key="2">
    <source>
        <dbReference type="ARBA" id="ARBA00022448"/>
    </source>
</evidence>
<dbReference type="Gene3D" id="3.40.50.300">
    <property type="entry name" value="P-loop containing nucleotide triphosphate hydrolases"/>
    <property type="match status" value="1"/>
</dbReference>
<evidence type="ECO:0000256" key="3">
    <source>
        <dbReference type="ARBA" id="ARBA00022475"/>
    </source>
</evidence>
<evidence type="ECO:0000313" key="15">
    <source>
        <dbReference type="Proteomes" id="UP000051565"/>
    </source>
</evidence>
<dbReference type="FunFam" id="3.40.50.300:FF:000032">
    <property type="entry name" value="Export ABC transporter ATP-binding protein"/>
    <property type="match status" value="1"/>
</dbReference>
<dbReference type="Proteomes" id="UP000051565">
    <property type="component" value="Unassembled WGS sequence"/>
</dbReference>
<comment type="caution">
    <text evidence="14">The sequence shown here is derived from an EMBL/GenBank/DDBJ whole genome shotgun (WGS) entry which is preliminary data.</text>
</comment>
<sequence length="645" mass="70283">MPYLQLKDIKKSYRVDNQDFHVLNGINLSFERGEFVSILGESGGGKTTLMNIIAGLDSNYSGDVLLEGKSLKHDTAKQLDEYRRSTIGFIFQSFNLISHLTVRDNVMVSLEMTTLSHKQQEKRADELLTKAGLADHANKYPNQLSGGQKQRVSIARALAADPDIIIADEPTGALDAKNTDDILKLMNEIAEDGKLVIAVTHSQIVANYGTRIVHLADSLIDEDKELKPPYPIPKEKRPFKSKVASAGSIAMMAWQHFRYNLKRNLLIMFGAAIGIFSVVIMLGLGNGAKGYINHEIYSEINPNTIQVTTKAANDDQANKVNLTSHDEKQIKKIKHVKSVQKGYYSMSGGQLKAGNKTTDLSGLQTYDGTIKKKNIKSGTTPGKGEILINKDEAMKFNKHHPYDMTGKTITLYVNASSDKSKPKVLQQQVKVSGVTNSTHGVDAISYDTLKSMYQNNGLKFSPNYLAVDISGGVSNVQPVQDAIKSLKSSDGKSDFQITGAGSIVSTLNTYVNLAVAVLTSIAAISLLVSAIMIIVVLYISVSERTKEIGVLRALGFTKRNVRNLFIFEAFFLGLFSAILADILAYLAEFGINHLTNSTIHYSLMQISPGNAIFGIVISVVICLLAALAPAHKAAKVDPVVSLSAE</sequence>
<evidence type="ECO:0000256" key="5">
    <source>
        <dbReference type="ARBA" id="ARBA00022692"/>
    </source>
</evidence>
<dbReference type="InterPro" id="IPR017911">
    <property type="entry name" value="MacB-like_ATP-bd"/>
</dbReference>
<keyword evidence="2" id="KW-0813">Transport</keyword>
<keyword evidence="15" id="KW-1185">Reference proteome</keyword>
<keyword evidence="5 12" id="KW-0812">Transmembrane</keyword>
<dbReference type="GO" id="GO:0016887">
    <property type="term" value="F:ATP hydrolysis activity"/>
    <property type="evidence" value="ECO:0007669"/>
    <property type="project" value="InterPro"/>
</dbReference>
<dbReference type="GO" id="GO:0022857">
    <property type="term" value="F:transmembrane transporter activity"/>
    <property type="evidence" value="ECO:0007669"/>
    <property type="project" value="UniProtKB-ARBA"/>
</dbReference>
<dbReference type="Pfam" id="PF12704">
    <property type="entry name" value="MacB_PCD"/>
    <property type="match status" value="1"/>
</dbReference>
<dbReference type="InterPro" id="IPR027417">
    <property type="entry name" value="P-loop_NTPase"/>
</dbReference>
<dbReference type="PROSITE" id="PS00211">
    <property type="entry name" value="ABC_TRANSPORTER_1"/>
    <property type="match status" value="1"/>
</dbReference>
<feature type="domain" description="ABC transporter" evidence="13">
    <location>
        <begin position="4"/>
        <end position="242"/>
    </location>
</feature>
<accession>A0A0R2JQB8</accession>
<dbReference type="Pfam" id="PF00005">
    <property type="entry name" value="ABC_tran"/>
    <property type="match status" value="1"/>
</dbReference>
<proteinExistence type="inferred from homology"/>
<dbReference type="EMBL" id="JQBT01000032">
    <property type="protein sequence ID" value="KRN79315.1"/>
    <property type="molecule type" value="Genomic_DNA"/>
</dbReference>
<dbReference type="CDD" id="cd03255">
    <property type="entry name" value="ABC_MJ0796_LolCDE_FtsE"/>
    <property type="match status" value="1"/>
</dbReference>
<dbReference type="Pfam" id="PF02687">
    <property type="entry name" value="FtsX"/>
    <property type="match status" value="1"/>
</dbReference>
<dbReference type="GeneID" id="61250628"/>
<name>A0A0R2JQB8_9LACO</name>
<keyword evidence="10 12" id="KW-0472">Membrane</keyword>
<evidence type="ECO:0000256" key="9">
    <source>
        <dbReference type="ARBA" id="ARBA00022989"/>
    </source>
</evidence>
<dbReference type="AlphaFoldDB" id="A0A0R2JQB8"/>
<dbReference type="GO" id="GO:0005886">
    <property type="term" value="C:plasma membrane"/>
    <property type="evidence" value="ECO:0007669"/>
    <property type="project" value="UniProtKB-SubCell"/>
</dbReference>
<dbReference type="SUPFAM" id="SSF52540">
    <property type="entry name" value="P-loop containing nucleoside triphosphate hydrolases"/>
    <property type="match status" value="1"/>
</dbReference>
<feature type="transmembrane region" description="Helical" evidence="12">
    <location>
        <begin position="606"/>
        <end position="628"/>
    </location>
</feature>
<reference evidence="14 15" key="1">
    <citation type="journal article" date="2015" name="Genome Announc.">
        <title>Expanding the biotechnology potential of lactobacilli through comparative genomics of 213 strains and associated genera.</title>
        <authorList>
            <person name="Sun Z."/>
            <person name="Harris H.M."/>
            <person name="McCann A."/>
            <person name="Guo C."/>
            <person name="Argimon S."/>
            <person name="Zhang W."/>
            <person name="Yang X."/>
            <person name="Jeffery I.B."/>
            <person name="Cooney J.C."/>
            <person name="Kagawa T.F."/>
            <person name="Liu W."/>
            <person name="Song Y."/>
            <person name="Salvetti E."/>
            <person name="Wrobel A."/>
            <person name="Rasinkangas P."/>
            <person name="Parkhill J."/>
            <person name="Rea M.C."/>
            <person name="O'Sullivan O."/>
            <person name="Ritari J."/>
            <person name="Douillard F.P."/>
            <person name="Paul Ross R."/>
            <person name="Yang R."/>
            <person name="Briner A.E."/>
            <person name="Felis G.E."/>
            <person name="de Vos W.M."/>
            <person name="Barrangou R."/>
            <person name="Klaenhammer T.R."/>
            <person name="Caufield P.W."/>
            <person name="Cui Y."/>
            <person name="Zhang H."/>
            <person name="O'Toole P.W."/>
        </authorList>
    </citation>
    <scope>NUCLEOTIDE SEQUENCE [LARGE SCALE GENOMIC DNA]</scope>
    <source>
        <strain evidence="14 15">DSM 20690</strain>
    </source>
</reference>
<evidence type="ECO:0000256" key="8">
    <source>
        <dbReference type="ARBA" id="ARBA00022970"/>
    </source>
</evidence>
<dbReference type="InterPro" id="IPR003838">
    <property type="entry name" value="ABC3_permease_C"/>
</dbReference>
<evidence type="ECO:0000313" key="14">
    <source>
        <dbReference type="EMBL" id="KRN79315.1"/>
    </source>
</evidence>
<dbReference type="GO" id="GO:0098796">
    <property type="term" value="C:membrane protein complex"/>
    <property type="evidence" value="ECO:0007669"/>
    <property type="project" value="UniProtKB-ARBA"/>
</dbReference>
<dbReference type="InterPro" id="IPR003439">
    <property type="entry name" value="ABC_transporter-like_ATP-bd"/>
</dbReference>
<keyword evidence="3" id="KW-1003">Cell membrane</keyword>
<evidence type="ECO:0000259" key="13">
    <source>
        <dbReference type="PROSITE" id="PS50893"/>
    </source>
</evidence>
<feature type="transmembrane region" description="Helical" evidence="12">
    <location>
        <begin position="561"/>
        <end position="586"/>
    </location>
</feature>
<evidence type="ECO:0000256" key="6">
    <source>
        <dbReference type="ARBA" id="ARBA00022741"/>
    </source>
</evidence>
<dbReference type="InterPro" id="IPR003593">
    <property type="entry name" value="AAA+_ATPase"/>
</dbReference>
<gene>
    <name evidence="14" type="ORF">IV52_GL000724</name>
</gene>
<feature type="transmembrane region" description="Helical" evidence="12">
    <location>
        <begin position="513"/>
        <end position="540"/>
    </location>
</feature>
<evidence type="ECO:0000256" key="7">
    <source>
        <dbReference type="ARBA" id="ARBA00022840"/>
    </source>
</evidence>
<organism evidence="14 15">
    <name type="scientific">Fructilactobacillus lindneri DSM 20690 = JCM 11027</name>
    <dbReference type="NCBI Taxonomy" id="1122148"/>
    <lineage>
        <taxon>Bacteria</taxon>
        <taxon>Bacillati</taxon>
        <taxon>Bacillota</taxon>
        <taxon>Bacilli</taxon>
        <taxon>Lactobacillales</taxon>
        <taxon>Lactobacillaceae</taxon>
        <taxon>Fructilactobacillus</taxon>
    </lineage>
</organism>
<dbReference type="OrthoDB" id="2079174at2"/>
<dbReference type="PROSITE" id="PS50893">
    <property type="entry name" value="ABC_TRANSPORTER_2"/>
    <property type="match status" value="1"/>
</dbReference>
<protein>
    <recommendedName>
        <fullName evidence="13">ABC transporter domain-containing protein</fullName>
    </recommendedName>
</protein>
<dbReference type="SMART" id="SM00382">
    <property type="entry name" value="AAA"/>
    <property type="match status" value="1"/>
</dbReference>
<comment type="subcellular location">
    <subcellularLocation>
        <location evidence="1">Cell inner membrane</location>
        <topology evidence="1">Multi-pass membrane protein</topology>
    </subcellularLocation>
</comment>
<feature type="transmembrane region" description="Helical" evidence="12">
    <location>
        <begin position="265"/>
        <end position="284"/>
    </location>
</feature>
<dbReference type="PANTHER" id="PTHR42798">
    <property type="entry name" value="LIPOPROTEIN-RELEASING SYSTEM ATP-BINDING PROTEIN LOLD"/>
    <property type="match status" value="1"/>
</dbReference>
<dbReference type="GO" id="GO:0005524">
    <property type="term" value="F:ATP binding"/>
    <property type="evidence" value="ECO:0007669"/>
    <property type="project" value="UniProtKB-KW"/>
</dbReference>